<evidence type="ECO:0000256" key="1">
    <source>
        <dbReference type="ARBA" id="ARBA00022679"/>
    </source>
</evidence>
<dbReference type="AlphaFoldDB" id="A0A1E4SZ88"/>
<reference evidence="5" key="1">
    <citation type="submission" date="2016-04" db="EMBL/GenBank/DDBJ databases">
        <title>Comparative genomics of biotechnologically important yeasts.</title>
        <authorList>
            <consortium name="DOE Joint Genome Institute"/>
            <person name="Riley R."/>
            <person name="Haridas S."/>
            <person name="Wolfe K.H."/>
            <person name="Lopes M.R."/>
            <person name="Hittinger C.T."/>
            <person name="Goker M."/>
            <person name="Salamov A."/>
            <person name="Wisecaver J."/>
            <person name="Long T.M."/>
            <person name="Aerts A.L."/>
            <person name="Barry K."/>
            <person name="Choi C."/>
            <person name="Clum A."/>
            <person name="Coughlan A.Y."/>
            <person name="Deshpande S."/>
            <person name="Douglass A.P."/>
            <person name="Hanson S.J."/>
            <person name="Klenk H.-P."/>
            <person name="Labutti K."/>
            <person name="Lapidus A."/>
            <person name="Lindquist E."/>
            <person name="Lipzen A."/>
            <person name="Meier-Kolthoff J.P."/>
            <person name="Ohm R.A."/>
            <person name="Otillar R.P."/>
            <person name="Pangilinan J."/>
            <person name="Peng Y."/>
            <person name="Rokas A."/>
            <person name="Rosa C.A."/>
            <person name="Scheuner C."/>
            <person name="Sibirny A.A."/>
            <person name="Slot J.C."/>
            <person name="Stielow J.B."/>
            <person name="Sun H."/>
            <person name="Kurtzman C.P."/>
            <person name="Blackwell M."/>
            <person name="Grigoriev I.V."/>
            <person name="Jeffries T.W."/>
        </authorList>
    </citation>
    <scope>NUCLEOTIDE SEQUENCE [LARGE SCALE GENOMIC DNA]</scope>
    <source>
        <strain evidence="5">NRRL YB-2248</strain>
    </source>
</reference>
<accession>A0A1E4SZ88</accession>
<sequence>MPEVVIRSIEAKDKAEWIKLFSTNPDSYLVFYKSTLSDEVINSTFERFLDPSCPVYCFVAVNSDDDSLIGFATYLTHHDTWAIKMRTYLNDLYVKPDSRLSGTGKKLINAVYDWSDANGGHMVYWLTQFENHRAQMLYTRVGKKDGFLVYRQPRPDEKPDFDSCI</sequence>
<dbReference type="InterPro" id="IPR000182">
    <property type="entry name" value="GNAT_dom"/>
</dbReference>
<dbReference type="STRING" id="983967.A0A1E4SZ88"/>
<dbReference type="SUPFAM" id="SSF55729">
    <property type="entry name" value="Acyl-CoA N-acyltransferases (Nat)"/>
    <property type="match status" value="1"/>
</dbReference>
<protein>
    <recommendedName>
        <fullName evidence="3">N-acetyltransferase domain-containing protein</fullName>
    </recommendedName>
</protein>
<dbReference type="PROSITE" id="PS51186">
    <property type="entry name" value="GNAT"/>
    <property type="match status" value="1"/>
</dbReference>
<name>A0A1E4SZ88_9ASCO</name>
<evidence type="ECO:0000256" key="2">
    <source>
        <dbReference type="ARBA" id="ARBA00023315"/>
    </source>
</evidence>
<organism evidence="4 5">
    <name type="scientific">[Candida] arabinofermentans NRRL YB-2248</name>
    <dbReference type="NCBI Taxonomy" id="983967"/>
    <lineage>
        <taxon>Eukaryota</taxon>
        <taxon>Fungi</taxon>
        <taxon>Dikarya</taxon>
        <taxon>Ascomycota</taxon>
        <taxon>Saccharomycotina</taxon>
        <taxon>Pichiomycetes</taxon>
        <taxon>Pichiales</taxon>
        <taxon>Pichiaceae</taxon>
        <taxon>Ogataea</taxon>
        <taxon>Ogataea/Candida clade</taxon>
    </lineage>
</organism>
<dbReference type="PANTHER" id="PTHR10545:SF29">
    <property type="entry name" value="GH14572P-RELATED"/>
    <property type="match status" value="1"/>
</dbReference>
<dbReference type="PANTHER" id="PTHR10545">
    <property type="entry name" value="DIAMINE N-ACETYLTRANSFERASE"/>
    <property type="match status" value="1"/>
</dbReference>
<proteinExistence type="predicted"/>
<dbReference type="OrthoDB" id="7305308at2759"/>
<evidence type="ECO:0000259" key="3">
    <source>
        <dbReference type="PROSITE" id="PS51186"/>
    </source>
</evidence>
<keyword evidence="1" id="KW-0808">Transferase</keyword>
<dbReference type="Gene3D" id="3.40.630.30">
    <property type="match status" value="1"/>
</dbReference>
<dbReference type="GO" id="GO:0005737">
    <property type="term" value="C:cytoplasm"/>
    <property type="evidence" value="ECO:0007669"/>
    <property type="project" value="TreeGrafter"/>
</dbReference>
<dbReference type="CDD" id="cd04301">
    <property type="entry name" value="NAT_SF"/>
    <property type="match status" value="1"/>
</dbReference>
<gene>
    <name evidence="4" type="ORF">CANARDRAFT_200177</name>
</gene>
<evidence type="ECO:0000313" key="4">
    <source>
        <dbReference type="EMBL" id="ODV84772.1"/>
    </source>
</evidence>
<dbReference type="Proteomes" id="UP000094801">
    <property type="component" value="Unassembled WGS sequence"/>
</dbReference>
<keyword evidence="5" id="KW-1185">Reference proteome</keyword>
<dbReference type="InterPro" id="IPR051016">
    <property type="entry name" value="Diverse_Substrate_AcTransf"/>
</dbReference>
<dbReference type="EMBL" id="KV453855">
    <property type="protein sequence ID" value="ODV84772.1"/>
    <property type="molecule type" value="Genomic_DNA"/>
</dbReference>
<dbReference type="GO" id="GO:0008080">
    <property type="term" value="F:N-acetyltransferase activity"/>
    <property type="evidence" value="ECO:0007669"/>
    <property type="project" value="TreeGrafter"/>
</dbReference>
<evidence type="ECO:0000313" key="5">
    <source>
        <dbReference type="Proteomes" id="UP000094801"/>
    </source>
</evidence>
<dbReference type="InterPro" id="IPR016181">
    <property type="entry name" value="Acyl_CoA_acyltransferase"/>
</dbReference>
<dbReference type="Pfam" id="PF00583">
    <property type="entry name" value="Acetyltransf_1"/>
    <property type="match status" value="1"/>
</dbReference>
<feature type="domain" description="N-acetyltransferase" evidence="3">
    <location>
        <begin position="4"/>
        <end position="165"/>
    </location>
</feature>
<keyword evidence="2" id="KW-0012">Acyltransferase</keyword>